<organism evidence="2 3">
    <name type="scientific">Portunus trituberculatus</name>
    <name type="common">Swimming crab</name>
    <name type="synonym">Neptunus trituberculatus</name>
    <dbReference type="NCBI Taxonomy" id="210409"/>
    <lineage>
        <taxon>Eukaryota</taxon>
        <taxon>Metazoa</taxon>
        <taxon>Ecdysozoa</taxon>
        <taxon>Arthropoda</taxon>
        <taxon>Crustacea</taxon>
        <taxon>Multicrustacea</taxon>
        <taxon>Malacostraca</taxon>
        <taxon>Eumalacostraca</taxon>
        <taxon>Eucarida</taxon>
        <taxon>Decapoda</taxon>
        <taxon>Pleocyemata</taxon>
        <taxon>Brachyura</taxon>
        <taxon>Eubrachyura</taxon>
        <taxon>Portunoidea</taxon>
        <taxon>Portunidae</taxon>
        <taxon>Portuninae</taxon>
        <taxon>Portunus</taxon>
    </lineage>
</organism>
<gene>
    <name evidence="2" type="ORF">E2C01_039455</name>
</gene>
<feature type="compositionally biased region" description="Low complexity" evidence="1">
    <location>
        <begin position="109"/>
        <end position="119"/>
    </location>
</feature>
<protein>
    <submittedName>
        <fullName evidence="2">Uncharacterized protein</fullName>
    </submittedName>
</protein>
<dbReference type="EMBL" id="VSRR010006876">
    <property type="protein sequence ID" value="MPC45749.1"/>
    <property type="molecule type" value="Genomic_DNA"/>
</dbReference>
<name>A0A5B7FKT6_PORTR</name>
<accession>A0A5B7FKT6</accession>
<sequence length="119" mass="12865">MKGGWRQFTRVDIAFPYSETCLSYLSRGSPHPFLTPQPSALSSLESRITVSTPAASVASRRPSPSLADPRPSLPSLPHPFHCHPSPPSPTPPPPSRLLRLPPPPPPTPTATTTTTTFFF</sequence>
<dbReference type="AlphaFoldDB" id="A0A5B7FKT6"/>
<evidence type="ECO:0000313" key="2">
    <source>
        <dbReference type="EMBL" id="MPC45749.1"/>
    </source>
</evidence>
<feature type="compositionally biased region" description="Pro residues" evidence="1">
    <location>
        <begin position="84"/>
        <end position="108"/>
    </location>
</feature>
<evidence type="ECO:0000313" key="3">
    <source>
        <dbReference type="Proteomes" id="UP000324222"/>
    </source>
</evidence>
<keyword evidence="3" id="KW-1185">Reference proteome</keyword>
<evidence type="ECO:0000256" key="1">
    <source>
        <dbReference type="SAM" id="MobiDB-lite"/>
    </source>
</evidence>
<reference evidence="2 3" key="1">
    <citation type="submission" date="2019-05" db="EMBL/GenBank/DDBJ databases">
        <title>Another draft genome of Portunus trituberculatus and its Hox gene families provides insights of decapod evolution.</title>
        <authorList>
            <person name="Jeong J.-H."/>
            <person name="Song I."/>
            <person name="Kim S."/>
            <person name="Choi T."/>
            <person name="Kim D."/>
            <person name="Ryu S."/>
            <person name="Kim W."/>
        </authorList>
    </citation>
    <scope>NUCLEOTIDE SEQUENCE [LARGE SCALE GENOMIC DNA]</scope>
    <source>
        <tissue evidence="2">Muscle</tissue>
    </source>
</reference>
<proteinExistence type="predicted"/>
<comment type="caution">
    <text evidence="2">The sequence shown here is derived from an EMBL/GenBank/DDBJ whole genome shotgun (WGS) entry which is preliminary data.</text>
</comment>
<feature type="region of interest" description="Disordered" evidence="1">
    <location>
        <begin position="52"/>
        <end position="119"/>
    </location>
</feature>
<feature type="compositionally biased region" description="Low complexity" evidence="1">
    <location>
        <begin position="52"/>
        <end position="70"/>
    </location>
</feature>
<dbReference type="Proteomes" id="UP000324222">
    <property type="component" value="Unassembled WGS sequence"/>
</dbReference>